<proteinExistence type="predicted"/>
<dbReference type="eggNOG" id="COG3291">
    <property type="taxonomic scope" value="Bacteria"/>
</dbReference>
<dbReference type="Proteomes" id="UP000007076">
    <property type="component" value="Chromosome"/>
</dbReference>
<feature type="signal peptide" evidence="4">
    <location>
        <begin position="1"/>
        <end position="36"/>
    </location>
</feature>
<dbReference type="PATRIC" id="fig|452652.3.peg.167"/>
<evidence type="ECO:0000256" key="1">
    <source>
        <dbReference type="ARBA" id="ARBA00022729"/>
    </source>
</evidence>
<evidence type="ECO:0000259" key="5">
    <source>
        <dbReference type="PROSITE" id="PS50927"/>
    </source>
</evidence>
<dbReference type="eggNOG" id="COG1404">
    <property type="taxonomic scope" value="Bacteria"/>
</dbReference>
<name>E4N495_KITSK</name>
<dbReference type="Gene3D" id="2.60.120.200">
    <property type="match status" value="1"/>
</dbReference>
<dbReference type="PROSITE" id="PS50927">
    <property type="entry name" value="BULB_LECTIN"/>
    <property type="match status" value="1"/>
</dbReference>
<feature type="region of interest" description="Disordered" evidence="3">
    <location>
        <begin position="273"/>
        <end position="301"/>
    </location>
</feature>
<dbReference type="SMART" id="SM00560">
    <property type="entry name" value="LamGL"/>
    <property type="match status" value="1"/>
</dbReference>
<dbReference type="InterPro" id="IPR036426">
    <property type="entry name" value="Bulb-type_lectin_dom_sf"/>
</dbReference>
<feature type="domain" description="Bulb-type lectin" evidence="5">
    <location>
        <begin position="1153"/>
        <end position="1261"/>
    </location>
</feature>
<keyword evidence="2" id="KW-1015">Disulfide bond</keyword>
<feature type="chain" id="PRO_5003186392" description="Bulb-type lectin domain-containing protein" evidence="4">
    <location>
        <begin position="37"/>
        <end position="1440"/>
    </location>
</feature>
<dbReference type="CDD" id="cd00028">
    <property type="entry name" value="B_lectin"/>
    <property type="match status" value="1"/>
</dbReference>
<dbReference type="HOGENOM" id="CLU_003050_1_0_11"/>
<keyword evidence="1 4" id="KW-0732">Signal</keyword>
<dbReference type="EMBL" id="AP010968">
    <property type="protein sequence ID" value="BAJ26026.1"/>
    <property type="molecule type" value="Genomic_DNA"/>
</dbReference>
<dbReference type="Pfam" id="PF13385">
    <property type="entry name" value="Laminin_G_3"/>
    <property type="match status" value="1"/>
</dbReference>
<evidence type="ECO:0000256" key="4">
    <source>
        <dbReference type="SAM" id="SignalP"/>
    </source>
</evidence>
<dbReference type="InterPro" id="IPR006558">
    <property type="entry name" value="LamG-like"/>
</dbReference>
<dbReference type="SMART" id="SM00108">
    <property type="entry name" value="B_lectin"/>
    <property type="match status" value="1"/>
</dbReference>
<dbReference type="Gene3D" id="2.90.10.10">
    <property type="entry name" value="Bulb-type lectin domain"/>
    <property type="match status" value="2"/>
</dbReference>
<evidence type="ECO:0000256" key="2">
    <source>
        <dbReference type="ARBA" id="ARBA00023157"/>
    </source>
</evidence>
<feature type="region of interest" description="Disordered" evidence="3">
    <location>
        <begin position="523"/>
        <end position="547"/>
    </location>
</feature>
<organism evidence="6 7">
    <name type="scientific">Kitasatospora setae (strain ATCC 33774 / DSM 43861 / JCM 3304 / KCC A-0304 / NBRC 14216 / KM-6054)</name>
    <name type="common">Streptomyces setae</name>
    <dbReference type="NCBI Taxonomy" id="452652"/>
    <lineage>
        <taxon>Bacteria</taxon>
        <taxon>Bacillati</taxon>
        <taxon>Actinomycetota</taxon>
        <taxon>Actinomycetes</taxon>
        <taxon>Kitasatosporales</taxon>
        <taxon>Streptomycetaceae</taxon>
        <taxon>Kitasatospora</taxon>
    </lineage>
</organism>
<dbReference type="SUPFAM" id="SSF49899">
    <property type="entry name" value="Concanavalin A-like lectins/glucanases"/>
    <property type="match status" value="1"/>
</dbReference>
<accession>E4N495</accession>
<dbReference type="InterPro" id="IPR013320">
    <property type="entry name" value="ConA-like_dom_sf"/>
</dbReference>
<sequence>MKYLIPAQPAPRPPRTRLRAGALAAALAVTSGLVAAAPFTAGATTVDPNAAVRAADAQRDQDAPPSTAGLKQDTEVGRALAEAARTGADVPVPGLTTEFSESVATPAGHLRETQHPKQQRVKKAGTWTPLDATLVAAADGSIHPKTAASDVVLSGGGAGDLATMTAAGGRKLAVGAPFALPVPELSGSTALYRNVAPDVDLRVSVTDLGGFSTVLVVKTPQAAANPLVNDLKFTTKADGVTVSADKGGNLTAADDAGKPVFRAPTPLMWDSAATTAAPAARTPRQAPAAQGAAADSAAPTGPADGAKVAALSVAATPGQVSLGADRSLLTDAATVYPVYIDPAWVPVTIGQPSWTWTQQGFPNTSNYNKSSSDVADHPGVGYQGFSAPTGIQRAYYQFNVSGYKGVVVNRATLNVEEYYSSDFSCSNTYGVSAYLSAQFNSGTTWNNAPARYDSLGTAQVGGARQNGCNGNVPVQYDATAVIRNGTGSGWDVAAFTLQGDEANRNGFKRFDYNASLSIEYDRAPNAPTDPKVGPAEPRTVSPATTTETCNNNGIGDWGWVNGDTATLSAVVSSPSQSQLAAWFHIWDYAQSGAPQVAEGTTGMVNSGGRATLQLPAGLLQDGHHYGWGGFATDTLPGVGWTQFSPDCHFRVDRTAPTVSFPDKVADPTTQFPPSGNGQTTGLYAGQTGSVPFTATDPNPSGLQTSGLACLRWSWDPQLNGAAWQCGSAMPTGSIQVTPGHWGTNILYVQAQDNAGNVSVSGAYTFYVPWSAKGPAPVFGDVTGDGTPDILAPDSAGNLRAHSVPGNDQATKAAVYLASPANQSPGKDGWAGYDLTHRGTFAGGGNVDDLLVHKPGSPDLYLYNNPGNTAMAGRFDTKTPLVKPECQSGTDCAGYNGTWNGTLSIAAVGDPSTTGLDTAKQFLNKSGLLTVETGTDGRDSLWFYPGVNSSQLGAPIRLAATGWKDLQLLPAGDWAGQGHPGVWTRHKTTGELRGYTFKVDKATIDGDFDPIEYPVLTSVATDTHLSGVDPKGWPLIGSDGDLTGSGQAALWGVDTAGTIQIWTGRSTGTQTAPAYTFTNGPDTVGSTGTGPDQWQLGSSSTNNGNAVDTLGGNPLTAPAGATWTADHKGTANNAAAFTGNGATYATKTNGIWGTADLTAVNSLLPGQRLTAVNTKLTMQNDGNLVLSPLNAPTVLWESRTGGHPGAKAVMQADGNFVVYDTSGAALWATGTNGRNGSYLRLQSDHNLVVYTSGNQAVWASNTFDGTYNTAIAVAANGTGVDTGKSYTLSAWVKVDRDTGGDQSFVCQNGDTLPPVNLQYINGSKAWGAYTPTQDDWNAGWPVAKSADNSAAYGQWTHLAVTYDTATHAVSLYVNGVHSGSTTQETPWGSGNAASAARALTVGSCYMNNNKDVINKLDGAVSDVRTYPYALTPAQVAALAAT</sequence>
<keyword evidence="7" id="KW-1185">Reference proteome</keyword>
<evidence type="ECO:0000313" key="7">
    <source>
        <dbReference type="Proteomes" id="UP000007076"/>
    </source>
</evidence>
<dbReference type="RefSeq" id="WP_014133347.1">
    <property type="nucleotide sequence ID" value="NC_016109.1"/>
</dbReference>
<evidence type="ECO:0000256" key="3">
    <source>
        <dbReference type="SAM" id="MobiDB-lite"/>
    </source>
</evidence>
<reference evidence="6 7" key="1">
    <citation type="journal article" date="2010" name="DNA Res.">
        <title>Genome sequence of Kitasatospora setae NBRC 14216T: an evolutionary snapshot of the family Streptomycetaceae.</title>
        <authorList>
            <person name="Ichikawa N."/>
            <person name="Oguchi A."/>
            <person name="Ikeda H."/>
            <person name="Ishikawa J."/>
            <person name="Kitani S."/>
            <person name="Watanabe Y."/>
            <person name="Nakamura S."/>
            <person name="Katano Y."/>
            <person name="Kishi E."/>
            <person name="Sasagawa M."/>
            <person name="Ankai A."/>
            <person name="Fukui S."/>
            <person name="Hashimoto Y."/>
            <person name="Kamata S."/>
            <person name="Otoguro M."/>
            <person name="Tanikawa S."/>
            <person name="Nihira T."/>
            <person name="Horinouchi S."/>
            <person name="Ohnishi Y."/>
            <person name="Hayakawa M."/>
            <person name="Kuzuyama T."/>
            <person name="Arisawa A."/>
            <person name="Nomoto F."/>
            <person name="Miura H."/>
            <person name="Takahashi Y."/>
            <person name="Fujita N."/>
        </authorList>
    </citation>
    <scope>NUCLEOTIDE SEQUENCE [LARGE SCALE GENOMIC DNA]</scope>
    <source>
        <strain evidence="7">ATCC 33774 / DSM 43861 / JCM 3304 / KCC A-0304 / NBRC 14216 / KM-6054</strain>
    </source>
</reference>
<dbReference type="InterPro" id="IPR001480">
    <property type="entry name" value="Bulb-type_lectin_dom"/>
</dbReference>
<dbReference type="SUPFAM" id="SSF51110">
    <property type="entry name" value="alpha-D-mannose-specific plant lectins"/>
    <property type="match status" value="1"/>
</dbReference>
<dbReference type="eggNOG" id="COG3534">
    <property type="taxonomic scope" value="Bacteria"/>
</dbReference>
<gene>
    <name evidence="6" type="ordered locus">KSE_01750</name>
</gene>
<dbReference type="STRING" id="452652.KSE_01750"/>
<dbReference type="KEGG" id="ksk:KSE_01750"/>
<evidence type="ECO:0000313" key="6">
    <source>
        <dbReference type="EMBL" id="BAJ26026.1"/>
    </source>
</evidence>
<protein>
    <recommendedName>
        <fullName evidence="5">Bulb-type lectin domain-containing protein</fullName>
    </recommendedName>
</protein>